<dbReference type="AlphaFoldDB" id="A0A819PTA5"/>
<proteinExistence type="predicted"/>
<comment type="caution">
    <text evidence="5">The sequence shown here is derived from an EMBL/GenBank/DDBJ whole genome shotgun (WGS) entry which is preliminary data.</text>
</comment>
<dbReference type="SMART" id="SM00306">
    <property type="entry name" value="HintN"/>
    <property type="match status" value="1"/>
</dbReference>
<reference evidence="5" key="1">
    <citation type="submission" date="2021-02" db="EMBL/GenBank/DDBJ databases">
        <authorList>
            <person name="Nowell W R."/>
        </authorList>
    </citation>
    <scope>NUCLEOTIDE SEQUENCE</scope>
</reference>
<accession>A0A819PTA5</accession>
<gene>
    <name evidence="5" type="ORF">OXD698_LOCUS30221</name>
</gene>
<dbReference type="Pfam" id="PF01079">
    <property type="entry name" value="Hint"/>
    <property type="match status" value="1"/>
</dbReference>
<feature type="region of interest" description="Disordered" evidence="3">
    <location>
        <begin position="51"/>
        <end position="79"/>
    </location>
</feature>
<dbReference type="InterPro" id="IPR050387">
    <property type="entry name" value="Hedgehog_Signaling"/>
</dbReference>
<evidence type="ECO:0000313" key="6">
    <source>
        <dbReference type="Proteomes" id="UP000663844"/>
    </source>
</evidence>
<evidence type="ECO:0000256" key="2">
    <source>
        <dbReference type="ARBA" id="ARBA00023157"/>
    </source>
</evidence>
<feature type="region of interest" description="Disordered" evidence="3">
    <location>
        <begin position="247"/>
        <end position="266"/>
    </location>
</feature>
<feature type="domain" description="Hint" evidence="4">
    <location>
        <begin position="460"/>
        <end position="564"/>
    </location>
</feature>
<name>A0A819PTA5_9BILA</name>
<dbReference type="Pfam" id="PF23283">
    <property type="entry name" value="D8C_UMOD"/>
    <property type="match status" value="1"/>
</dbReference>
<dbReference type="GO" id="GO:0016539">
    <property type="term" value="P:intein-mediated protein splicing"/>
    <property type="evidence" value="ECO:0007669"/>
    <property type="project" value="InterPro"/>
</dbReference>
<dbReference type="InterPro" id="IPR003587">
    <property type="entry name" value="Hint_dom_N"/>
</dbReference>
<protein>
    <recommendedName>
        <fullName evidence="4">Hint domain-containing protein</fullName>
    </recommendedName>
</protein>
<dbReference type="PANTHER" id="PTHR11889:SF31">
    <property type="entry name" value="PROTEIN HEDGEHOG"/>
    <property type="match status" value="1"/>
</dbReference>
<dbReference type="InterPro" id="IPR036844">
    <property type="entry name" value="Hint_dom_sf"/>
</dbReference>
<dbReference type="Gene3D" id="2.170.16.10">
    <property type="entry name" value="Hedgehog/Intein (Hint) domain"/>
    <property type="match status" value="1"/>
</dbReference>
<evidence type="ECO:0000256" key="3">
    <source>
        <dbReference type="SAM" id="MobiDB-lite"/>
    </source>
</evidence>
<dbReference type="PANTHER" id="PTHR11889">
    <property type="entry name" value="HEDGEHOG"/>
    <property type="match status" value="1"/>
</dbReference>
<keyword evidence="2" id="KW-1015">Disulfide bond</keyword>
<dbReference type="CDD" id="cd00081">
    <property type="entry name" value="Hint"/>
    <property type="match status" value="1"/>
</dbReference>
<dbReference type="GO" id="GO:0016540">
    <property type="term" value="P:protein autoprocessing"/>
    <property type="evidence" value="ECO:0007669"/>
    <property type="project" value="InterPro"/>
</dbReference>
<feature type="non-terminal residue" evidence="5">
    <location>
        <position position="1"/>
    </location>
</feature>
<dbReference type="InterPro" id="IPR006141">
    <property type="entry name" value="Intein_N"/>
</dbReference>
<sequence>TSIVLPPQVLLLLLQQPPLQVRLLPQQQPQPQRVPLLPPQRQPLQRVQLLPQQQQPQRVPLRPRQQPQQVPLRPQQQQPQRVQLLLQQPPLQVRLLPPQRAQLLPQQQPQRVRLLPQPQPQPQQVPLRPQQQQPQRVQLLLQQPPLQVRLLLPQRAQLLPQQQPQRVRLLPQPQPQQVPLRPQQQPQRVLLLQQQQQQKQQQPQRVQLLLQQQQQKQQQPQRVPLLPRQQPLQVLLLQQPPLRQQHQPQLGQLQLQAHRRRQPQQQKLLQPQLHQLRQPLQEPQPPQARRQHATRNVGYTVAVYGCDTSSVWPTRWYRFSGGAGTMLANYVVAINHCGTQAPGWYTGTYPSTAGSTTSGTVCYNWAGNSCEWSNSISITNCNGYYVFYLSATPNNELEINVGCVLVEQLQKDEIDRPKVDTARTEFHRLKQHVCSLNTKPLTSLSNAVVNQVDLDTHAPASCFYGKDQVELVHGEKRSIENLIIGDRVWSITPDGNSLIEDEIIMMMHNEPNISALFYTFKTIEGYEVSLTDRHNIPVYDSKENQIKTKRSSLVRQEDYLLMYNRKVKIENISINTRIGFYSPLTLTGYLLVNNISTSVFSDSYKTSSNTIQLGFLPIRLYYRLTRMIYGKTYNPF</sequence>
<dbReference type="SUPFAM" id="SSF51294">
    <property type="entry name" value="Hedgehog/intein (Hint) domain"/>
    <property type="match status" value="1"/>
</dbReference>
<dbReference type="Proteomes" id="UP000663844">
    <property type="component" value="Unassembled WGS sequence"/>
</dbReference>
<dbReference type="InterPro" id="IPR001767">
    <property type="entry name" value="Hedgehog_Hint"/>
</dbReference>
<dbReference type="InterPro" id="IPR057774">
    <property type="entry name" value="D8C_UMOD/GP2/OIT3-like"/>
</dbReference>
<dbReference type="EMBL" id="CAJOAZ010003526">
    <property type="protein sequence ID" value="CAF4013035.1"/>
    <property type="molecule type" value="Genomic_DNA"/>
</dbReference>
<organism evidence="5 6">
    <name type="scientific">Adineta steineri</name>
    <dbReference type="NCBI Taxonomy" id="433720"/>
    <lineage>
        <taxon>Eukaryota</taxon>
        <taxon>Metazoa</taxon>
        <taxon>Spiralia</taxon>
        <taxon>Gnathifera</taxon>
        <taxon>Rotifera</taxon>
        <taxon>Eurotatoria</taxon>
        <taxon>Bdelloidea</taxon>
        <taxon>Adinetida</taxon>
        <taxon>Adinetidae</taxon>
        <taxon>Adineta</taxon>
    </lineage>
</organism>
<feature type="compositionally biased region" description="Low complexity" evidence="3">
    <location>
        <begin position="247"/>
        <end position="256"/>
    </location>
</feature>
<evidence type="ECO:0000256" key="1">
    <source>
        <dbReference type="ARBA" id="ARBA00022729"/>
    </source>
</evidence>
<dbReference type="PROSITE" id="PS50817">
    <property type="entry name" value="INTEIN_N_TER"/>
    <property type="match status" value="1"/>
</dbReference>
<evidence type="ECO:0000313" key="5">
    <source>
        <dbReference type="EMBL" id="CAF4013035.1"/>
    </source>
</evidence>
<keyword evidence="1" id="KW-0732">Signal</keyword>
<evidence type="ECO:0000259" key="4">
    <source>
        <dbReference type="SMART" id="SM00306"/>
    </source>
</evidence>